<organism evidence="1 2">
    <name type="scientific">Dendrobium chrysotoxum</name>
    <name type="common">Orchid</name>
    <dbReference type="NCBI Taxonomy" id="161865"/>
    <lineage>
        <taxon>Eukaryota</taxon>
        <taxon>Viridiplantae</taxon>
        <taxon>Streptophyta</taxon>
        <taxon>Embryophyta</taxon>
        <taxon>Tracheophyta</taxon>
        <taxon>Spermatophyta</taxon>
        <taxon>Magnoliopsida</taxon>
        <taxon>Liliopsida</taxon>
        <taxon>Asparagales</taxon>
        <taxon>Orchidaceae</taxon>
        <taxon>Epidendroideae</taxon>
        <taxon>Malaxideae</taxon>
        <taxon>Dendrobiinae</taxon>
        <taxon>Dendrobium</taxon>
    </lineage>
</organism>
<gene>
    <name evidence="1" type="ORF">IEQ34_018156</name>
</gene>
<dbReference type="EMBL" id="JAGFBR010000016">
    <property type="protein sequence ID" value="KAH0453832.1"/>
    <property type="molecule type" value="Genomic_DNA"/>
</dbReference>
<evidence type="ECO:0000313" key="1">
    <source>
        <dbReference type="EMBL" id="KAH0453832.1"/>
    </source>
</evidence>
<reference evidence="1 2" key="1">
    <citation type="journal article" date="2021" name="Hortic Res">
        <title>Chromosome-scale assembly of the Dendrobium chrysotoxum genome enhances the understanding of orchid evolution.</title>
        <authorList>
            <person name="Zhang Y."/>
            <person name="Zhang G.Q."/>
            <person name="Zhang D."/>
            <person name="Liu X.D."/>
            <person name="Xu X.Y."/>
            <person name="Sun W.H."/>
            <person name="Yu X."/>
            <person name="Zhu X."/>
            <person name="Wang Z.W."/>
            <person name="Zhao X."/>
            <person name="Zhong W.Y."/>
            <person name="Chen H."/>
            <person name="Yin W.L."/>
            <person name="Huang T."/>
            <person name="Niu S.C."/>
            <person name="Liu Z.J."/>
        </authorList>
    </citation>
    <scope>NUCLEOTIDE SEQUENCE [LARGE SCALE GENOMIC DNA]</scope>
    <source>
        <strain evidence="1">Lindl</strain>
    </source>
</reference>
<dbReference type="AlphaFoldDB" id="A0AAV7GDF8"/>
<evidence type="ECO:0000313" key="2">
    <source>
        <dbReference type="Proteomes" id="UP000775213"/>
    </source>
</evidence>
<name>A0AAV7GDF8_DENCH</name>
<proteinExistence type="predicted"/>
<accession>A0AAV7GDF8</accession>
<sequence>MLSNGEKGMLCAQFCDFSNLPLPPIVSTTERVLGMGFLRKEYQFLSEIGLGPRNPGCYLNGSWRGSGPLVASLNPANNEA</sequence>
<dbReference type="Proteomes" id="UP000775213">
    <property type="component" value="Unassembled WGS sequence"/>
</dbReference>
<protein>
    <submittedName>
        <fullName evidence="1">Uncharacterized protein</fullName>
    </submittedName>
</protein>
<comment type="caution">
    <text evidence="1">The sequence shown here is derived from an EMBL/GenBank/DDBJ whole genome shotgun (WGS) entry which is preliminary data.</text>
</comment>
<keyword evidence="2" id="KW-1185">Reference proteome</keyword>